<feature type="domain" description="NPH3" evidence="3">
    <location>
        <begin position="463"/>
        <end position="515"/>
    </location>
</feature>
<dbReference type="InterPro" id="IPR027356">
    <property type="entry name" value="NPH3_dom"/>
</dbReference>
<proteinExistence type="inferred from homology"/>
<dbReference type="Pfam" id="PF03000">
    <property type="entry name" value="NPH3"/>
    <property type="match status" value="1"/>
</dbReference>
<accession>A0A2G2W5N5</accession>
<dbReference type="OrthoDB" id="624345at2759"/>
<dbReference type="SUPFAM" id="SSF54695">
    <property type="entry name" value="POZ domain"/>
    <property type="match status" value="1"/>
</dbReference>
<dbReference type="GO" id="GO:0016567">
    <property type="term" value="P:protein ubiquitination"/>
    <property type="evidence" value="ECO:0007669"/>
    <property type="project" value="UniProtKB-UniPathway"/>
</dbReference>
<name>A0A2G2W5N5_CAPBA</name>
<evidence type="ECO:0000256" key="1">
    <source>
        <dbReference type="ARBA" id="ARBA00004906"/>
    </source>
</evidence>
<reference evidence="5" key="2">
    <citation type="journal article" date="2017" name="J. Anim. Genet.">
        <title>Multiple reference genome sequences of hot pepper reveal the massive evolution of plant disease resistance genes by retroduplication.</title>
        <authorList>
            <person name="Kim S."/>
            <person name="Park J."/>
            <person name="Yeom S.-I."/>
            <person name="Kim Y.-M."/>
            <person name="Seo E."/>
            <person name="Kim K.-T."/>
            <person name="Kim M.-S."/>
            <person name="Lee J.M."/>
            <person name="Cheong K."/>
            <person name="Shin H.-S."/>
            <person name="Kim S.-B."/>
            <person name="Han K."/>
            <person name="Lee J."/>
            <person name="Park M."/>
            <person name="Lee H.-A."/>
            <person name="Lee H.-Y."/>
            <person name="Lee Y."/>
            <person name="Oh S."/>
            <person name="Lee J.H."/>
            <person name="Choi E."/>
            <person name="Choi E."/>
            <person name="Lee S.E."/>
            <person name="Jeon J."/>
            <person name="Kim H."/>
            <person name="Choi G."/>
            <person name="Song H."/>
            <person name="Lee J."/>
            <person name="Lee S.-C."/>
            <person name="Kwon J.-K."/>
            <person name="Lee H.-Y."/>
            <person name="Koo N."/>
            <person name="Hong Y."/>
            <person name="Kim R.W."/>
            <person name="Kang W.-H."/>
            <person name="Huh J.H."/>
            <person name="Kang B.-C."/>
            <person name="Yang T.-J."/>
            <person name="Lee Y.-H."/>
            <person name="Bennetzen J.L."/>
            <person name="Choi D."/>
        </authorList>
    </citation>
    <scope>NUCLEOTIDE SEQUENCE [LARGE SCALE GENOMIC DNA]</scope>
    <source>
        <strain evidence="5">cv. PBC81</strain>
    </source>
</reference>
<keyword evidence="5" id="KW-1185">Reference proteome</keyword>
<dbReference type="UniPathway" id="UPA00143"/>
<evidence type="ECO:0000259" key="3">
    <source>
        <dbReference type="PROSITE" id="PS51649"/>
    </source>
</evidence>
<dbReference type="PROSITE" id="PS51649">
    <property type="entry name" value="NPH3"/>
    <property type="match status" value="1"/>
</dbReference>
<protein>
    <submittedName>
        <fullName evidence="4">BTB/POZ domain-containing protein</fullName>
    </submittedName>
</protein>
<dbReference type="PANTHER" id="PTHR46238:SF8">
    <property type="entry name" value="ENDONUCLEASE_EXONUCLEASE_PHOSPHATASE DOMAIN-CONTAINING PROTEIN"/>
    <property type="match status" value="1"/>
</dbReference>
<dbReference type="InterPro" id="IPR011333">
    <property type="entry name" value="SKP1/BTB/POZ_sf"/>
</dbReference>
<comment type="similarity">
    <text evidence="2">Belongs to the NPH3 family.</text>
</comment>
<reference evidence="4 5" key="1">
    <citation type="journal article" date="2017" name="Genome Biol.">
        <title>New reference genome sequences of hot pepper reveal the massive evolution of plant disease-resistance genes by retroduplication.</title>
        <authorList>
            <person name="Kim S."/>
            <person name="Park J."/>
            <person name="Yeom S.I."/>
            <person name="Kim Y.M."/>
            <person name="Seo E."/>
            <person name="Kim K.T."/>
            <person name="Kim M.S."/>
            <person name="Lee J.M."/>
            <person name="Cheong K."/>
            <person name="Shin H.S."/>
            <person name="Kim S.B."/>
            <person name="Han K."/>
            <person name="Lee J."/>
            <person name="Park M."/>
            <person name="Lee H.A."/>
            <person name="Lee H.Y."/>
            <person name="Lee Y."/>
            <person name="Oh S."/>
            <person name="Lee J.H."/>
            <person name="Choi E."/>
            <person name="Choi E."/>
            <person name="Lee S.E."/>
            <person name="Jeon J."/>
            <person name="Kim H."/>
            <person name="Choi G."/>
            <person name="Song H."/>
            <person name="Lee J."/>
            <person name="Lee S.C."/>
            <person name="Kwon J.K."/>
            <person name="Lee H.Y."/>
            <person name="Koo N."/>
            <person name="Hong Y."/>
            <person name="Kim R.W."/>
            <person name="Kang W.H."/>
            <person name="Huh J.H."/>
            <person name="Kang B.C."/>
            <person name="Yang T.J."/>
            <person name="Lee Y.H."/>
            <person name="Bennetzen J.L."/>
            <person name="Choi D."/>
        </authorList>
    </citation>
    <scope>NUCLEOTIDE SEQUENCE [LARGE SCALE GENOMIC DNA]</scope>
    <source>
        <strain evidence="5">cv. PBC81</strain>
    </source>
</reference>
<evidence type="ECO:0000313" key="5">
    <source>
        <dbReference type="Proteomes" id="UP000224567"/>
    </source>
</evidence>
<comment type="pathway">
    <text evidence="1">Protein modification; protein ubiquitination.</text>
</comment>
<organism evidence="4 5">
    <name type="scientific">Capsicum baccatum</name>
    <name type="common">Peruvian pepper</name>
    <dbReference type="NCBI Taxonomy" id="33114"/>
    <lineage>
        <taxon>Eukaryota</taxon>
        <taxon>Viridiplantae</taxon>
        <taxon>Streptophyta</taxon>
        <taxon>Embryophyta</taxon>
        <taxon>Tracheophyta</taxon>
        <taxon>Spermatophyta</taxon>
        <taxon>Magnoliopsida</taxon>
        <taxon>eudicotyledons</taxon>
        <taxon>Gunneridae</taxon>
        <taxon>Pentapetalae</taxon>
        <taxon>asterids</taxon>
        <taxon>lamiids</taxon>
        <taxon>Solanales</taxon>
        <taxon>Solanaceae</taxon>
        <taxon>Solanoideae</taxon>
        <taxon>Capsiceae</taxon>
        <taxon>Capsicum</taxon>
    </lineage>
</organism>
<sequence length="515" mass="59421">MIQGNGEIDEDVSKRIGAGWIKWRLALGVLCDKKFPLKLKGNFYRVAVRLAMLYGAEYWPVKNSHIQRLKVAEMRMLRWMCGLTRGDRVRNETIWGKAGVASVEDKMREERLRWFGHVMRRGTDAPVRRCERLASDGFRRSRDRSKKYWREVIRHDMEKLQLTEDMTLDRKLKGILQSSFLINDFGHTSYFLGLEIFHNDGGYFRHQRKYTKEILDMAHLTDVTIVDTPMEQHYSKLFFTFYAIFKVYYDMGLYYSRDSPTLLHAFSDVDDGSSLHTCHPTTRPISDVSSDLTIEVGSASFALHKFHLVLQSGRIRKPLLEAKDTKVSRINLTGLPGGSDAFELAAKFYCGVNIEITISNVALLRCATRFMEMIEHISEKNLEIRTEVFLKDAVFPNISNSIFVLHRCETLLLISEEVNLVSQLINAVANSACKEQLTSDLSKLEYNFSPKLVQCVDFEKPSDRWRKSLAVLNLNFFQRVLSAVKTKGLKQNIINRILINYAQNSLQGLFIMDPQ</sequence>
<dbReference type="EMBL" id="MLFT02000008">
    <property type="protein sequence ID" value="PHT40536.1"/>
    <property type="molecule type" value="Genomic_DNA"/>
</dbReference>
<gene>
    <name evidence="4" type="ORF">CQW23_19390</name>
</gene>
<dbReference type="PANTHER" id="PTHR46238">
    <property type="entry name" value="REVERSE TRANSCRIPTASE DOMAIN-CONTAINING PROTEIN"/>
    <property type="match status" value="1"/>
</dbReference>
<comment type="caution">
    <text evidence="4">The sequence shown here is derived from an EMBL/GenBank/DDBJ whole genome shotgun (WGS) entry which is preliminary data.</text>
</comment>
<dbReference type="AlphaFoldDB" id="A0A2G2W5N5"/>
<dbReference type="Proteomes" id="UP000224567">
    <property type="component" value="Unassembled WGS sequence"/>
</dbReference>
<evidence type="ECO:0000313" key="4">
    <source>
        <dbReference type="EMBL" id="PHT40536.1"/>
    </source>
</evidence>
<evidence type="ECO:0000256" key="2">
    <source>
        <dbReference type="PROSITE-ProRule" id="PRU00982"/>
    </source>
</evidence>